<dbReference type="SUPFAM" id="SSF53474">
    <property type="entry name" value="alpha/beta-Hydrolases"/>
    <property type="match status" value="1"/>
</dbReference>
<feature type="domain" description="KANL3/Tex30 alpha/beta hydrolase-like" evidence="2">
    <location>
        <begin position="35"/>
        <end position="207"/>
    </location>
</feature>
<dbReference type="InterPro" id="IPR046879">
    <property type="entry name" value="KANL3/Tex30_Abhydrolase"/>
</dbReference>
<keyword evidence="3" id="KW-0378">Hydrolase</keyword>
<evidence type="ECO:0000313" key="3">
    <source>
        <dbReference type="EMBL" id="NYE82754.1"/>
    </source>
</evidence>
<dbReference type="Proteomes" id="UP000542125">
    <property type="component" value="Unassembled WGS sequence"/>
</dbReference>
<dbReference type="EMBL" id="JACBYR010000001">
    <property type="protein sequence ID" value="NYE82754.1"/>
    <property type="molecule type" value="Genomic_DNA"/>
</dbReference>
<dbReference type="AlphaFoldDB" id="A0A7Y9LKA2"/>
<organism evidence="3 4">
    <name type="scientific">Pigmentiphaga litoralis</name>
    <dbReference type="NCBI Taxonomy" id="516702"/>
    <lineage>
        <taxon>Bacteria</taxon>
        <taxon>Pseudomonadati</taxon>
        <taxon>Pseudomonadota</taxon>
        <taxon>Betaproteobacteria</taxon>
        <taxon>Burkholderiales</taxon>
        <taxon>Alcaligenaceae</taxon>
        <taxon>Pigmentiphaga</taxon>
    </lineage>
</organism>
<keyword evidence="4" id="KW-1185">Reference proteome</keyword>
<feature type="signal peptide" evidence="1">
    <location>
        <begin position="1"/>
        <end position="21"/>
    </location>
</feature>
<dbReference type="Gene3D" id="3.40.50.1820">
    <property type="entry name" value="alpha/beta hydrolase"/>
    <property type="match status" value="1"/>
</dbReference>
<dbReference type="InterPro" id="IPR029058">
    <property type="entry name" value="AB_hydrolase_fold"/>
</dbReference>
<keyword evidence="1" id="KW-0732">Signal</keyword>
<accession>A0A7Y9LKA2</accession>
<sequence>MRIFKQLLIALTALFASTAMAQMPQGEYLDGKNAKVAVVLAHGQGLDADSHVVGPLRKAIHSELGYHTLSLQMPTLAGNRSPDTFQQYASTFPDAYTRIQAALDFLKNEKGVERIYLMGYSMGGRMTSAFLANHPDSGVVGYLGVGLLAGGPEPLNTNLNLRKIRMPVLDIYAENDRDAQFAENRKAMVSDRFVQVPIVGAKHDYRGYDQQIAQAVNTWLTKQETK</sequence>
<evidence type="ECO:0000313" key="4">
    <source>
        <dbReference type="Proteomes" id="UP000542125"/>
    </source>
</evidence>
<dbReference type="Pfam" id="PF20408">
    <property type="entry name" value="Abhydrolase_11"/>
    <property type="match status" value="1"/>
</dbReference>
<feature type="chain" id="PRO_5031064992" evidence="1">
    <location>
        <begin position="22"/>
        <end position="226"/>
    </location>
</feature>
<reference evidence="3 4" key="1">
    <citation type="submission" date="2020-07" db="EMBL/GenBank/DDBJ databases">
        <title>Genomic Encyclopedia of Type Strains, Phase IV (KMG-V): Genome sequencing to study the core and pangenomes of soil and plant-associated prokaryotes.</title>
        <authorList>
            <person name="Whitman W."/>
        </authorList>
    </citation>
    <scope>NUCLEOTIDE SEQUENCE [LARGE SCALE GENOMIC DNA]</scope>
    <source>
        <strain evidence="3 4">SAS40</strain>
    </source>
</reference>
<proteinExistence type="predicted"/>
<comment type="caution">
    <text evidence="3">The sequence shown here is derived from an EMBL/GenBank/DDBJ whole genome shotgun (WGS) entry which is preliminary data.</text>
</comment>
<evidence type="ECO:0000259" key="2">
    <source>
        <dbReference type="Pfam" id="PF20408"/>
    </source>
</evidence>
<dbReference type="RefSeq" id="WP_179585887.1">
    <property type="nucleotide sequence ID" value="NZ_JACBYR010000001.1"/>
</dbReference>
<name>A0A7Y9LKA2_9BURK</name>
<dbReference type="GO" id="GO:0016787">
    <property type="term" value="F:hydrolase activity"/>
    <property type="evidence" value="ECO:0007669"/>
    <property type="project" value="UniProtKB-KW"/>
</dbReference>
<gene>
    <name evidence="3" type="ORF">FHW18_002025</name>
</gene>
<protein>
    <submittedName>
        <fullName evidence="3">Putative alpha/beta-hydrolase family hydrolase</fullName>
    </submittedName>
</protein>
<evidence type="ECO:0000256" key="1">
    <source>
        <dbReference type="SAM" id="SignalP"/>
    </source>
</evidence>